<keyword evidence="6" id="KW-0540">Nuclease</keyword>
<dbReference type="Gene3D" id="3.30.1770.10">
    <property type="entry name" value="TPR 1 domain of DNA polymerase"/>
    <property type="match status" value="1"/>
</dbReference>
<dbReference type="PROSITE" id="PS00116">
    <property type="entry name" value="DNA_POLYMERASE_B"/>
    <property type="match status" value="1"/>
</dbReference>
<dbReference type="GO" id="GO:0039693">
    <property type="term" value="P:viral DNA genome replication"/>
    <property type="evidence" value="ECO:0007669"/>
    <property type="project" value="UniProtKB-KW"/>
</dbReference>
<dbReference type="GO" id="GO:0004527">
    <property type="term" value="F:exonuclease activity"/>
    <property type="evidence" value="ECO:0007669"/>
    <property type="project" value="UniProtKB-KW"/>
</dbReference>
<comment type="similarity">
    <text evidence="1">Belongs to the DNA polymerase type-B family.</text>
</comment>
<dbReference type="InterPro" id="IPR023211">
    <property type="entry name" value="DNA_pol_palm_dom_sf"/>
</dbReference>
<keyword evidence="3" id="KW-0808">Transferase</keyword>
<dbReference type="Pfam" id="PF03175">
    <property type="entry name" value="DNA_pol_B_2"/>
    <property type="match status" value="2"/>
</dbReference>
<keyword evidence="7" id="KW-0378">Hydrolase</keyword>
<feature type="domain" description="DNA-directed DNA polymerase family B mitochondria/virus" evidence="13">
    <location>
        <begin position="86"/>
        <end position="178"/>
    </location>
</feature>
<organism evidence="14">
    <name type="scientific">Podoviridae sp. cte242</name>
    <dbReference type="NCBI Taxonomy" id="2825264"/>
    <lineage>
        <taxon>Viruses</taxon>
        <taxon>Duplodnaviria</taxon>
        <taxon>Heunggongvirae</taxon>
        <taxon>Uroviricota</taxon>
        <taxon>Caudoviricetes</taxon>
    </lineage>
</organism>
<feature type="domain" description="DNA-directed DNA polymerase family B mitochondria/virus" evidence="13">
    <location>
        <begin position="195"/>
        <end position="552"/>
    </location>
</feature>
<evidence type="ECO:0000256" key="5">
    <source>
        <dbReference type="ARBA" id="ARBA00022705"/>
    </source>
</evidence>
<keyword evidence="5" id="KW-0235">DNA replication</keyword>
<dbReference type="GO" id="GO:0003887">
    <property type="term" value="F:DNA-directed DNA polymerase activity"/>
    <property type="evidence" value="ECO:0007669"/>
    <property type="project" value="UniProtKB-KW"/>
</dbReference>
<evidence type="ECO:0000256" key="7">
    <source>
        <dbReference type="ARBA" id="ARBA00022801"/>
    </source>
</evidence>
<dbReference type="Gene3D" id="4.10.80.30">
    <property type="entry name" value="DNA polymerase, domain 6"/>
    <property type="match status" value="1"/>
</dbReference>
<dbReference type="PANTHER" id="PTHR33568:SF3">
    <property type="entry name" value="DNA-DIRECTED DNA POLYMERASE"/>
    <property type="match status" value="1"/>
</dbReference>
<evidence type="ECO:0000256" key="8">
    <source>
        <dbReference type="ARBA" id="ARBA00022839"/>
    </source>
</evidence>
<dbReference type="EMBL" id="BK015989">
    <property type="protein sequence ID" value="DAF88636.1"/>
    <property type="molecule type" value="Genomic_DNA"/>
</dbReference>
<evidence type="ECO:0000313" key="14">
    <source>
        <dbReference type="EMBL" id="DAF88636.1"/>
    </source>
</evidence>
<dbReference type="SUPFAM" id="SSF56672">
    <property type="entry name" value="DNA/RNA polymerases"/>
    <property type="match status" value="1"/>
</dbReference>
<dbReference type="InterPro" id="IPR017964">
    <property type="entry name" value="DNA-dir_DNA_pol_B_CS"/>
</dbReference>
<dbReference type="InterPro" id="IPR004868">
    <property type="entry name" value="DNA-dir_DNA_pol_B_mt/vir"/>
</dbReference>
<evidence type="ECO:0000259" key="13">
    <source>
        <dbReference type="Pfam" id="PF03175"/>
    </source>
</evidence>
<dbReference type="GO" id="GO:0000166">
    <property type="term" value="F:nucleotide binding"/>
    <property type="evidence" value="ECO:0007669"/>
    <property type="project" value="InterPro"/>
</dbReference>
<dbReference type="PRINTS" id="PR00106">
    <property type="entry name" value="DNAPOLB"/>
</dbReference>
<keyword evidence="4" id="KW-0548">Nucleotidyltransferase</keyword>
<accession>A0A8S5U2E9</accession>
<dbReference type="Gene3D" id="3.90.1600.10">
    <property type="entry name" value="Palm domain of DNA polymerase"/>
    <property type="match status" value="1"/>
</dbReference>
<dbReference type="InterPro" id="IPR036397">
    <property type="entry name" value="RNaseH_sf"/>
</dbReference>
<dbReference type="InterPro" id="IPR006172">
    <property type="entry name" value="DNA-dir_DNA_pol_B"/>
</dbReference>
<evidence type="ECO:0000256" key="3">
    <source>
        <dbReference type="ARBA" id="ARBA00022679"/>
    </source>
</evidence>
<keyword evidence="9" id="KW-0239">DNA-directed DNA polymerase</keyword>
<dbReference type="PANTHER" id="PTHR33568">
    <property type="entry name" value="DNA POLYMERASE"/>
    <property type="match status" value="1"/>
</dbReference>
<evidence type="ECO:0000256" key="9">
    <source>
        <dbReference type="ARBA" id="ARBA00022932"/>
    </source>
</evidence>
<evidence type="ECO:0000256" key="4">
    <source>
        <dbReference type="ARBA" id="ARBA00022695"/>
    </source>
</evidence>
<dbReference type="GO" id="GO:0006260">
    <property type="term" value="P:DNA replication"/>
    <property type="evidence" value="ECO:0007669"/>
    <property type="project" value="UniProtKB-KW"/>
</dbReference>
<comment type="catalytic activity">
    <reaction evidence="12">
        <text>DNA(n) + a 2'-deoxyribonucleoside 5'-triphosphate = DNA(n+1) + diphosphate</text>
        <dbReference type="Rhea" id="RHEA:22508"/>
        <dbReference type="Rhea" id="RHEA-COMP:17339"/>
        <dbReference type="Rhea" id="RHEA-COMP:17340"/>
        <dbReference type="ChEBI" id="CHEBI:33019"/>
        <dbReference type="ChEBI" id="CHEBI:61560"/>
        <dbReference type="ChEBI" id="CHEBI:173112"/>
        <dbReference type="EC" id="2.7.7.7"/>
    </reaction>
</comment>
<keyword evidence="8" id="KW-0269">Exonuclease</keyword>
<name>A0A8S5U2E9_9CAUD</name>
<proteinExistence type="inferred from homology"/>
<evidence type="ECO:0000256" key="1">
    <source>
        <dbReference type="ARBA" id="ARBA00005755"/>
    </source>
</evidence>
<evidence type="ECO:0000256" key="10">
    <source>
        <dbReference type="ARBA" id="ARBA00023109"/>
    </source>
</evidence>
<evidence type="ECO:0000256" key="11">
    <source>
        <dbReference type="ARBA" id="ARBA00023125"/>
    </source>
</evidence>
<dbReference type="EC" id="2.7.7.7" evidence="2"/>
<dbReference type="Gene3D" id="1.10.287.690">
    <property type="entry name" value="Helix hairpin bin"/>
    <property type="match status" value="1"/>
</dbReference>
<dbReference type="InterPro" id="IPR043502">
    <property type="entry name" value="DNA/RNA_pol_sf"/>
</dbReference>
<keyword evidence="11" id="KW-0238">DNA-binding</keyword>
<dbReference type="SUPFAM" id="SSF53098">
    <property type="entry name" value="Ribonuclease H-like"/>
    <property type="match status" value="1"/>
</dbReference>
<keyword evidence="10" id="KW-1194">Viral DNA replication</keyword>
<reference evidence="14" key="1">
    <citation type="journal article" date="2021" name="Proc. Natl. Acad. Sci. U.S.A.">
        <title>A Catalog of Tens of Thousands of Viruses from Human Metagenomes Reveals Hidden Associations with Chronic Diseases.</title>
        <authorList>
            <person name="Tisza M.J."/>
            <person name="Buck C.B."/>
        </authorList>
    </citation>
    <scope>NUCLEOTIDE SEQUENCE</scope>
    <source>
        <strain evidence="14">Cte242</strain>
    </source>
</reference>
<evidence type="ECO:0000256" key="12">
    <source>
        <dbReference type="ARBA" id="ARBA00049244"/>
    </source>
</evidence>
<dbReference type="Gene3D" id="3.30.420.10">
    <property type="entry name" value="Ribonuclease H-like superfamily/Ribonuclease H"/>
    <property type="match status" value="1"/>
</dbReference>
<dbReference type="InterPro" id="IPR012337">
    <property type="entry name" value="RNaseH-like_sf"/>
</dbReference>
<dbReference type="Gene3D" id="4.10.80.20">
    <property type="entry name" value="DNA polymerase, domain 5"/>
    <property type="match status" value="1"/>
</dbReference>
<sequence>MYKNFSGSPIFYCDTETVTFYVEHLAEYEIPENLHDTYKLYKETALKENATKFLFPHLFQGCDDISDFSCDNLRGFLEWAKCRTTEIYNKKTAILYFHNLKFDGSHICYYLQQFGLPYTTANNVLIKNGMWYSLDIIYKGVTFQLRDSLKLITLPLSKFQDAFGLSVGKQEEKAQSWKKNIESVESVNYQLRHDENFMIYSMYDIYTLREGLRAFWKECGCRPAQYLTAAQTAFKSWESTIKDNGYTNGLDEYITGTFREGKKEFVNIALGERLNTDLVLAANYTYRGGICYLNPDYRSMDIKDNLYYLDYNSLYPSAMIPKTPVHDKRNKITEFTHYYPIGTPQYYQDWTPKEEMLYDRRYVGFYKIECEAALKKNMAVPFMSLGRQNNIGFKLSRVYKTNEFLKTIKETFWINSIDLRMLLMYYDVKKIKFIESWIYPPSQTSNTIFLPYIKYWGKIKEEAAASGNKALKQVSKIMLNSLYGKFGQSVLDTETNFTIIDGCLHIEEMLVSDEISQNSFPIASCITAYAREQYLDIANQCRQNEYIYGDTDSVVMTEKAYNRIVKGNNVLDSSKFGFWDLEHEIKRGKFLHQKCYMLTDISNETEVKCAGASKDVKSKITYETFEMGVTVAGAVMLKGVQGVGGQILEARPFTIKMRY</sequence>
<dbReference type="GO" id="GO:0003677">
    <property type="term" value="F:DNA binding"/>
    <property type="evidence" value="ECO:0007669"/>
    <property type="project" value="UniProtKB-KW"/>
</dbReference>
<protein>
    <recommendedName>
        <fullName evidence="2">DNA-directed DNA polymerase</fullName>
        <ecNumber evidence="2">2.7.7.7</ecNumber>
    </recommendedName>
</protein>
<evidence type="ECO:0000256" key="2">
    <source>
        <dbReference type="ARBA" id="ARBA00012417"/>
    </source>
</evidence>
<evidence type="ECO:0000256" key="6">
    <source>
        <dbReference type="ARBA" id="ARBA00022722"/>
    </source>
</evidence>